<keyword evidence="2" id="KW-0472">Membrane</keyword>
<reference evidence="3 4" key="1">
    <citation type="submission" date="2019-06" db="EMBL/GenBank/DDBJ databases">
        <title>Whole genome shotgun sequence of Glutamicibacter uratoxydans NBRC 15515.</title>
        <authorList>
            <person name="Hosoyama A."/>
            <person name="Uohara A."/>
            <person name="Ohji S."/>
            <person name="Ichikawa N."/>
        </authorList>
    </citation>
    <scope>NUCLEOTIDE SEQUENCE [LARGE SCALE GENOMIC DNA]</scope>
    <source>
        <strain evidence="3 4">NBRC 15515</strain>
    </source>
</reference>
<keyword evidence="2" id="KW-0812">Transmembrane</keyword>
<dbReference type="AlphaFoldDB" id="A0A4Y4DMD0"/>
<organism evidence="3 4">
    <name type="scientific">Glutamicibacter uratoxydans</name>
    <name type="common">Arthrobacter uratoxydans</name>
    <dbReference type="NCBI Taxonomy" id="43667"/>
    <lineage>
        <taxon>Bacteria</taxon>
        <taxon>Bacillati</taxon>
        <taxon>Actinomycetota</taxon>
        <taxon>Actinomycetes</taxon>
        <taxon>Micrococcales</taxon>
        <taxon>Micrococcaceae</taxon>
        <taxon>Glutamicibacter</taxon>
    </lineage>
</organism>
<dbReference type="Proteomes" id="UP000316612">
    <property type="component" value="Unassembled WGS sequence"/>
</dbReference>
<protein>
    <submittedName>
        <fullName evidence="3">Uncharacterized protein</fullName>
    </submittedName>
</protein>
<evidence type="ECO:0000313" key="3">
    <source>
        <dbReference type="EMBL" id="GED06086.1"/>
    </source>
</evidence>
<proteinExistence type="predicted"/>
<gene>
    <name evidence="3" type="ORF">AUR04nite_16180</name>
</gene>
<keyword evidence="2" id="KW-1133">Transmembrane helix</keyword>
<evidence type="ECO:0000313" key="4">
    <source>
        <dbReference type="Proteomes" id="UP000316612"/>
    </source>
</evidence>
<name>A0A4Y4DMD0_GLUUR</name>
<evidence type="ECO:0000256" key="1">
    <source>
        <dbReference type="SAM" id="MobiDB-lite"/>
    </source>
</evidence>
<dbReference type="InterPro" id="IPR046151">
    <property type="entry name" value="DUF6153"/>
</dbReference>
<comment type="caution">
    <text evidence="3">The sequence shown here is derived from an EMBL/GenBank/DDBJ whole genome shotgun (WGS) entry which is preliminary data.</text>
</comment>
<feature type="compositionally biased region" description="Low complexity" evidence="1">
    <location>
        <begin position="42"/>
        <end position="54"/>
    </location>
</feature>
<accession>A0A4Y4DMD0</accession>
<dbReference type="EMBL" id="BJNY01000008">
    <property type="protein sequence ID" value="GED06086.1"/>
    <property type="molecule type" value="Genomic_DNA"/>
</dbReference>
<feature type="region of interest" description="Disordered" evidence="1">
    <location>
        <begin position="28"/>
        <end position="54"/>
    </location>
</feature>
<evidence type="ECO:0000256" key="2">
    <source>
        <dbReference type="SAM" id="Phobius"/>
    </source>
</evidence>
<keyword evidence="4" id="KW-1185">Reference proteome</keyword>
<feature type="transmembrane region" description="Helical" evidence="2">
    <location>
        <begin position="75"/>
        <end position="93"/>
    </location>
</feature>
<dbReference type="Pfam" id="PF19650">
    <property type="entry name" value="DUF6153"/>
    <property type="match status" value="1"/>
</dbReference>
<sequence>MPRALLIAALVIIGLILMHGMNLHNSHAQSAGAPMQEPAAGHHQASSQHPHTAAAAAVPSVNPAGCLNCDQQGQAHLAAASCVIAFFLVLLVLRKPTTLLLRKVIPTRAGPSGSWPTWSVLRAPSLVSLCISRT</sequence>